<sequence>MLRYVYCIKAVGFLRCCISSDARFRGVYKLVYLLRQCEKGRTGSRNVRDVLGLALLARELIDVYIEVVEWGENRVLRLKR</sequence>
<protein>
    <submittedName>
        <fullName evidence="1">Uncharacterized protein</fullName>
    </submittedName>
</protein>
<gene>
    <name evidence="1" type="ORF">ENM66_06970</name>
</gene>
<dbReference type="EMBL" id="DRYQ01000100">
    <property type="protein sequence ID" value="HHQ51072.1"/>
    <property type="molecule type" value="Genomic_DNA"/>
</dbReference>
<dbReference type="AlphaFoldDB" id="A0A7J3Z8T7"/>
<organism evidence="1">
    <name type="scientific">Ignisphaera aggregans</name>
    <dbReference type="NCBI Taxonomy" id="334771"/>
    <lineage>
        <taxon>Archaea</taxon>
        <taxon>Thermoproteota</taxon>
        <taxon>Thermoprotei</taxon>
        <taxon>Desulfurococcales</taxon>
        <taxon>Desulfurococcaceae</taxon>
        <taxon>Ignisphaera</taxon>
    </lineage>
</organism>
<proteinExistence type="predicted"/>
<evidence type="ECO:0000313" key="1">
    <source>
        <dbReference type="EMBL" id="HHQ51072.1"/>
    </source>
</evidence>
<accession>A0A7J3Z8T7</accession>
<reference evidence="1" key="1">
    <citation type="journal article" date="2020" name="mSystems">
        <title>Genome- and Community-Level Interaction Insights into Carbon Utilization and Element Cycling Functions of Hydrothermarchaeota in Hydrothermal Sediment.</title>
        <authorList>
            <person name="Zhou Z."/>
            <person name="Liu Y."/>
            <person name="Xu W."/>
            <person name="Pan J."/>
            <person name="Luo Z.H."/>
            <person name="Li M."/>
        </authorList>
    </citation>
    <scope>NUCLEOTIDE SEQUENCE [LARGE SCALE GENOMIC DNA]</scope>
    <source>
        <strain evidence="1">SpSt-1105</strain>
    </source>
</reference>
<comment type="caution">
    <text evidence="1">The sequence shown here is derived from an EMBL/GenBank/DDBJ whole genome shotgun (WGS) entry which is preliminary data.</text>
</comment>
<name>A0A7J3Z8T7_9CREN</name>